<evidence type="ECO:0000313" key="1">
    <source>
        <dbReference type="EMBL" id="SVA55039.1"/>
    </source>
</evidence>
<name>A0A381WR88_9ZZZZ</name>
<accession>A0A381WR88</accession>
<dbReference type="AlphaFoldDB" id="A0A381WR88"/>
<dbReference type="EMBL" id="UINC01012625">
    <property type="protein sequence ID" value="SVA55039.1"/>
    <property type="molecule type" value="Genomic_DNA"/>
</dbReference>
<sequence>MVPVQVKIAFMDNLQLWSKILMKQRQFVEWHGGLVMVFSMKRHIPRQPSNQQVRHC</sequence>
<gene>
    <name evidence="1" type="ORF">METZ01_LOCUS107893</name>
</gene>
<protein>
    <submittedName>
        <fullName evidence="1">Uncharacterized protein</fullName>
    </submittedName>
</protein>
<proteinExistence type="predicted"/>
<reference evidence="1" key="1">
    <citation type="submission" date="2018-05" db="EMBL/GenBank/DDBJ databases">
        <authorList>
            <person name="Lanie J.A."/>
            <person name="Ng W.-L."/>
            <person name="Kazmierczak K.M."/>
            <person name="Andrzejewski T.M."/>
            <person name="Davidsen T.M."/>
            <person name="Wayne K.J."/>
            <person name="Tettelin H."/>
            <person name="Glass J.I."/>
            <person name="Rusch D."/>
            <person name="Podicherti R."/>
            <person name="Tsui H.-C.T."/>
            <person name="Winkler M.E."/>
        </authorList>
    </citation>
    <scope>NUCLEOTIDE SEQUENCE</scope>
</reference>
<organism evidence="1">
    <name type="scientific">marine metagenome</name>
    <dbReference type="NCBI Taxonomy" id="408172"/>
    <lineage>
        <taxon>unclassified sequences</taxon>
        <taxon>metagenomes</taxon>
        <taxon>ecological metagenomes</taxon>
    </lineage>
</organism>
<feature type="non-terminal residue" evidence="1">
    <location>
        <position position="56"/>
    </location>
</feature>